<keyword evidence="2" id="KW-1185">Reference proteome</keyword>
<evidence type="ECO:0000313" key="1">
    <source>
        <dbReference type="EMBL" id="NKY54951.1"/>
    </source>
</evidence>
<accession>A0A846YAZ8</accession>
<dbReference type="EMBL" id="JAAXOT010000001">
    <property type="protein sequence ID" value="NKY54951.1"/>
    <property type="molecule type" value="Genomic_DNA"/>
</dbReference>
<evidence type="ECO:0000313" key="2">
    <source>
        <dbReference type="Proteomes" id="UP000570678"/>
    </source>
</evidence>
<proteinExistence type="predicted"/>
<dbReference type="Proteomes" id="UP000570678">
    <property type="component" value="Unassembled WGS sequence"/>
</dbReference>
<protein>
    <recommendedName>
        <fullName evidence="3">WXG100 family type VII secretion target</fullName>
    </recommendedName>
</protein>
<sequence>MTDFIQYSKGQIIEMVNAINTHAGTMDTQIEELGLAGPAFRDSLAGAEAQAGFDATHSLLMQELADTTQILRDLNASAGYALDNMIAVDRGIGQGFDIV</sequence>
<evidence type="ECO:0008006" key="3">
    <source>
        <dbReference type="Google" id="ProtNLM"/>
    </source>
</evidence>
<name>A0A846YAZ8_9NOCA</name>
<dbReference type="AlphaFoldDB" id="A0A846YAZ8"/>
<dbReference type="Gene3D" id="1.10.287.1060">
    <property type="entry name" value="ESAT-6-like"/>
    <property type="match status" value="1"/>
</dbReference>
<reference evidence="1 2" key="1">
    <citation type="submission" date="2020-04" db="EMBL/GenBank/DDBJ databases">
        <title>MicrobeNet Type strains.</title>
        <authorList>
            <person name="Nicholson A.C."/>
        </authorList>
    </citation>
    <scope>NUCLEOTIDE SEQUENCE [LARGE SCALE GENOMIC DNA]</scope>
    <source>
        <strain evidence="1 2">JCM 3332</strain>
    </source>
</reference>
<dbReference type="RefSeq" id="WP_062970670.1">
    <property type="nucleotide sequence ID" value="NZ_JAAXOT010000001.1"/>
</dbReference>
<dbReference type="SUPFAM" id="SSF140453">
    <property type="entry name" value="EsxAB dimer-like"/>
    <property type="match status" value="1"/>
</dbReference>
<gene>
    <name evidence="1" type="ORF">HGA15_02010</name>
</gene>
<dbReference type="InterPro" id="IPR036689">
    <property type="entry name" value="ESAT-6-like_sf"/>
</dbReference>
<organism evidence="1 2">
    <name type="scientific">Nocardia flavorosea</name>
    <dbReference type="NCBI Taxonomy" id="53429"/>
    <lineage>
        <taxon>Bacteria</taxon>
        <taxon>Bacillati</taxon>
        <taxon>Actinomycetota</taxon>
        <taxon>Actinomycetes</taxon>
        <taxon>Mycobacteriales</taxon>
        <taxon>Nocardiaceae</taxon>
        <taxon>Nocardia</taxon>
    </lineage>
</organism>
<comment type="caution">
    <text evidence="1">The sequence shown here is derived from an EMBL/GenBank/DDBJ whole genome shotgun (WGS) entry which is preliminary data.</text>
</comment>